<keyword evidence="2" id="KW-1185">Reference proteome</keyword>
<proteinExistence type="predicted"/>
<organism evidence="1 2">
    <name type="scientific">Vaccinium darrowii</name>
    <dbReference type="NCBI Taxonomy" id="229202"/>
    <lineage>
        <taxon>Eukaryota</taxon>
        <taxon>Viridiplantae</taxon>
        <taxon>Streptophyta</taxon>
        <taxon>Embryophyta</taxon>
        <taxon>Tracheophyta</taxon>
        <taxon>Spermatophyta</taxon>
        <taxon>Magnoliopsida</taxon>
        <taxon>eudicotyledons</taxon>
        <taxon>Gunneridae</taxon>
        <taxon>Pentapetalae</taxon>
        <taxon>asterids</taxon>
        <taxon>Ericales</taxon>
        <taxon>Ericaceae</taxon>
        <taxon>Vaccinioideae</taxon>
        <taxon>Vaccinieae</taxon>
        <taxon>Vaccinium</taxon>
    </lineage>
</organism>
<evidence type="ECO:0000313" key="1">
    <source>
        <dbReference type="EMBL" id="KAH7861543.1"/>
    </source>
</evidence>
<reference evidence="1 2" key="1">
    <citation type="journal article" date="2021" name="Hortic Res">
        <title>High-quality reference genome and annotation aids understanding of berry development for evergreen blueberry (Vaccinium darrowii).</title>
        <authorList>
            <person name="Yu J."/>
            <person name="Hulse-Kemp A.M."/>
            <person name="Babiker E."/>
            <person name="Staton M."/>
        </authorList>
    </citation>
    <scope>NUCLEOTIDE SEQUENCE [LARGE SCALE GENOMIC DNA]</scope>
    <source>
        <strain evidence="2">cv. NJ 8807/NJ 8810</strain>
        <tissue evidence="1">Young leaf</tissue>
    </source>
</reference>
<dbReference type="EMBL" id="CM037154">
    <property type="protein sequence ID" value="KAH7861543.1"/>
    <property type="molecule type" value="Genomic_DNA"/>
</dbReference>
<accession>A0ACB7Z848</accession>
<sequence>MEGYEILGFLGILMECMKATKNGNFTPTITTISKSLSTKPAISGLLTQENLLNLSNPNTLNFADSFEKITNVDLLNNIIAIELVYFLLSMVISLYSMSPMILATAVAYRDKKLSSRDSLSRILKMFLRTLDTQFHLLLFGTGYVGLFLAMFFSLMILTMHHFLIKILLAITLCFSALIFRMSLAVVWDFALVISAIEKSCYGLEALGKAEGIVKGKRLLYRLALRFLYTVVTVIRTKHYGSHKSEHALARTFCPPLEVHPLDRWITATTTPQKERGRERKLKDGGLVIDSHNQWRPQLLRLKSSLCYSPHVSPSKGSSKKEVIMVDPLEAKRLAAKQMEVIKAKEKLKRRRQIEAINGAWAMIGLTAGLVIEGQTGNSILSQLVGYWEAIVHFFVR</sequence>
<gene>
    <name evidence="1" type="ORF">Vadar_027529</name>
</gene>
<comment type="caution">
    <text evidence="1">The sequence shown here is derived from an EMBL/GenBank/DDBJ whole genome shotgun (WGS) entry which is preliminary data.</text>
</comment>
<protein>
    <submittedName>
        <fullName evidence="1">Uncharacterized protein</fullName>
    </submittedName>
</protein>
<dbReference type="Proteomes" id="UP000828048">
    <property type="component" value="Chromosome 4"/>
</dbReference>
<name>A0ACB7Z848_9ERIC</name>
<evidence type="ECO:0000313" key="2">
    <source>
        <dbReference type="Proteomes" id="UP000828048"/>
    </source>
</evidence>